<dbReference type="GO" id="GO:1902742">
    <property type="term" value="P:apoptotic process involved in development"/>
    <property type="evidence" value="ECO:0007669"/>
    <property type="project" value="TreeGrafter"/>
</dbReference>
<dbReference type="InterPro" id="IPR050895">
    <property type="entry name" value="XK-related_scramblase"/>
</dbReference>
<feature type="transmembrane region" description="Helical" evidence="7">
    <location>
        <begin position="201"/>
        <end position="222"/>
    </location>
</feature>
<dbReference type="GO" id="GO:0005886">
    <property type="term" value="C:plasma membrane"/>
    <property type="evidence" value="ECO:0007669"/>
    <property type="project" value="UniProtKB-SubCell"/>
</dbReference>
<evidence type="ECO:0000313" key="9">
    <source>
        <dbReference type="EMBL" id="CAJ1083123.1"/>
    </source>
</evidence>
<dbReference type="InterPro" id="IPR018629">
    <property type="entry name" value="XK-rel"/>
</dbReference>
<keyword evidence="3" id="KW-1003">Cell membrane</keyword>
<name>A0AAV1HEK3_XYRNO</name>
<feature type="transmembrane region" description="Helical" evidence="7">
    <location>
        <begin position="228"/>
        <end position="247"/>
    </location>
</feature>
<organism evidence="9 10">
    <name type="scientific">Xyrichtys novacula</name>
    <name type="common">Pearly razorfish</name>
    <name type="synonym">Hemipteronotus novacula</name>
    <dbReference type="NCBI Taxonomy" id="13765"/>
    <lineage>
        <taxon>Eukaryota</taxon>
        <taxon>Metazoa</taxon>
        <taxon>Chordata</taxon>
        <taxon>Craniata</taxon>
        <taxon>Vertebrata</taxon>
        <taxon>Euteleostomi</taxon>
        <taxon>Actinopterygii</taxon>
        <taxon>Neopterygii</taxon>
        <taxon>Teleostei</taxon>
        <taxon>Neoteleostei</taxon>
        <taxon>Acanthomorphata</taxon>
        <taxon>Eupercaria</taxon>
        <taxon>Labriformes</taxon>
        <taxon>Labridae</taxon>
        <taxon>Xyrichtys</taxon>
    </lineage>
</organism>
<evidence type="ECO:0000256" key="5">
    <source>
        <dbReference type="ARBA" id="ARBA00022989"/>
    </source>
</evidence>
<comment type="subcellular location">
    <subcellularLocation>
        <location evidence="1">Cell membrane</location>
        <topology evidence="1">Multi-pass membrane protein</topology>
    </subcellularLocation>
    <subcellularLocation>
        <location evidence="7">Membrane</location>
        <topology evidence="7">Multi-pass membrane protein</topology>
    </subcellularLocation>
</comment>
<dbReference type="Proteomes" id="UP001178508">
    <property type="component" value="Chromosome 21"/>
</dbReference>
<sequence>MAMFKYSKVDFLFTCLGLVFLVLDIGLDVLAVVSLYQEKEYWSLGVLLLFLVGSSVLVQAFSWLWYSYENFKRDTTVEKCVSESQLKLLHVLQLGIYFRHAGVVEVSIRSFFSKIRGLDEDVAVFLSHDLSMLRLIETFSESSPQLVLMLILILQRGQLDAWTVLKAVGSASAIACSVTMYHRSLRSFLRDKQKQQIVSSLVYFLWNLLLLMSRITALALFASVLPCFIFTHFFCSWIILFFFVWRAKTDFMEGPRGEWLYRATVGLIWYFDWFNVVDGKTRYKTLFYHGYILVDISLLCGLWCWKMITDPPNFEIPPLGAYITAAGVVGVYMLGLFFKLIYYKFYHPNLDKTKLKGDDTEMSPTGAFLTIERQSTDVPDFPALRAFSEGLVTDGEERSAPRPPPTETKRCNKRMKKLAENFYC</sequence>
<protein>
    <recommendedName>
        <fullName evidence="7">XK-related protein</fullName>
    </recommendedName>
</protein>
<dbReference type="EMBL" id="OY660884">
    <property type="protein sequence ID" value="CAJ1083123.1"/>
    <property type="molecule type" value="Genomic_DNA"/>
</dbReference>
<evidence type="ECO:0000256" key="2">
    <source>
        <dbReference type="ARBA" id="ARBA00008789"/>
    </source>
</evidence>
<evidence type="ECO:0000256" key="3">
    <source>
        <dbReference type="ARBA" id="ARBA00022475"/>
    </source>
</evidence>
<feature type="transmembrane region" description="Helical" evidence="7">
    <location>
        <begin position="41"/>
        <end position="66"/>
    </location>
</feature>
<feature type="transmembrane region" description="Helical" evidence="7">
    <location>
        <begin position="288"/>
        <end position="308"/>
    </location>
</feature>
<proteinExistence type="inferred from homology"/>
<feature type="region of interest" description="Disordered" evidence="8">
    <location>
        <begin position="389"/>
        <end position="411"/>
    </location>
</feature>
<evidence type="ECO:0000256" key="8">
    <source>
        <dbReference type="SAM" id="MobiDB-lite"/>
    </source>
</evidence>
<evidence type="ECO:0000256" key="7">
    <source>
        <dbReference type="RuleBase" id="RU910716"/>
    </source>
</evidence>
<dbReference type="PANTHER" id="PTHR16024:SF19">
    <property type="entry name" value="XK-RELATED PROTEIN"/>
    <property type="match status" value="1"/>
</dbReference>
<evidence type="ECO:0000256" key="6">
    <source>
        <dbReference type="ARBA" id="ARBA00023136"/>
    </source>
</evidence>
<keyword evidence="4 7" id="KW-0812">Transmembrane</keyword>
<keyword evidence="6 7" id="KW-0472">Membrane</keyword>
<dbReference type="PANTHER" id="PTHR16024">
    <property type="entry name" value="XK-RELATED PROTEIN"/>
    <property type="match status" value="1"/>
</dbReference>
<gene>
    <name evidence="9" type="ORF">XNOV1_A013735</name>
</gene>
<evidence type="ECO:0000313" key="10">
    <source>
        <dbReference type="Proteomes" id="UP001178508"/>
    </source>
</evidence>
<reference evidence="9" key="1">
    <citation type="submission" date="2023-08" db="EMBL/GenBank/DDBJ databases">
        <authorList>
            <person name="Alioto T."/>
            <person name="Alioto T."/>
            <person name="Gomez Garrido J."/>
        </authorList>
    </citation>
    <scope>NUCLEOTIDE SEQUENCE</scope>
</reference>
<dbReference type="GO" id="GO:0043652">
    <property type="term" value="P:engulfment of apoptotic cell"/>
    <property type="evidence" value="ECO:0007669"/>
    <property type="project" value="TreeGrafter"/>
</dbReference>
<evidence type="ECO:0000256" key="4">
    <source>
        <dbReference type="ARBA" id="ARBA00022692"/>
    </source>
</evidence>
<comment type="similarity">
    <text evidence="2 7">Belongs to the XK family.</text>
</comment>
<keyword evidence="10" id="KW-1185">Reference proteome</keyword>
<dbReference type="AlphaFoldDB" id="A0AAV1HEK3"/>
<dbReference type="GO" id="GO:0070782">
    <property type="term" value="P:phosphatidylserine exposure on apoptotic cell surface"/>
    <property type="evidence" value="ECO:0007669"/>
    <property type="project" value="TreeGrafter"/>
</dbReference>
<accession>A0AAV1HEK3</accession>
<evidence type="ECO:0000256" key="1">
    <source>
        <dbReference type="ARBA" id="ARBA00004651"/>
    </source>
</evidence>
<dbReference type="Pfam" id="PF09815">
    <property type="entry name" value="XK-related"/>
    <property type="match status" value="1"/>
</dbReference>
<feature type="transmembrane region" description="Helical" evidence="7">
    <location>
        <begin position="320"/>
        <end position="342"/>
    </location>
</feature>
<keyword evidence="5 7" id="KW-1133">Transmembrane helix</keyword>